<evidence type="ECO:0000256" key="2">
    <source>
        <dbReference type="ARBA" id="ARBA00023242"/>
    </source>
</evidence>
<evidence type="ECO:0000256" key="4">
    <source>
        <dbReference type="SAM" id="MobiDB-lite"/>
    </source>
</evidence>
<accession>A0A067PK49</accession>
<organism evidence="6 7">
    <name type="scientific">Jaapia argillacea MUCL 33604</name>
    <dbReference type="NCBI Taxonomy" id="933084"/>
    <lineage>
        <taxon>Eukaryota</taxon>
        <taxon>Fungi</taxon>
        <taxon>Dikarya</taxon>
        <taxon>Basidiomycota</taxon>
        <taxon>Agaricomycotina</taxon>
        <taxon>Agaricomycetes</taxon>
        <taxon>Agaricomycetidae</taxon>
        <taxon>Jaapiales</taxon>
        <taxon>Jaapiaceae</taxon>
        <taxon>Jaapia</taxon>
    </lineage>
</organism>
<reference evidence="7" key="1">
    <citation type="journal article" date="2014" name="Proc. Natl. Acad. Sci. U.S.A.">
        <title>Extensive sampling of basidiomycete genomes demonstrates inadequacy of the white-rot/brown-rot paradigm for wood decay fungi.</title>
        <authorList>
            <person name="Riley R."/>
            <person name="Salamov A.A."/>
            <person name="Brown D.W."/>
            <person name="Nagy L.G."/>
            <person name="Floudas D."/>
            <person name="Held B.W."/>
            <person name="Levasseur A."/>
            <person name="Lombard V."/>
            <person name="Morin E."/>
            <person name="Otillar R."/>
            <person name="Lindquist E.A."/>
            <person name="Sun H."/>
            <person name="LaButti K.M."/>
            <person name="Schmutz J."/>
            <person name="Jabbour D."/>
            <person name="Luo H."/>
            <person name="Baker S.E."/>
            <person name="Pisabarro A.G."/>
            <person name="Walton J.D."/>
            <person name="Blanchette R.A."/>
            <person name="Henrissat B."/>
            <person name="Martin F."/>
            <person name="Cullen D."/>
            <person name="Hibbett D.S."/>
            <person name="Grigoriev I.V."/>
        </authorList>
    </citation>
    <scope>NUCLEOTIDE SEQUENCE [LARGE SCALE GENOMIC DNA]</scope>
    <source>
        <strain evidence="7">MUCL 33604</strain>
    </source>
</reference>
<dbReference type="PANTHER" id="PTHR45789:SF2">
    <property type="entry name" value="FI18025P1"/>
    <property type="match status" value="1"/>
</dbReference>
<dbReference type="Gene3D" id="1.10.30.10">
    <property type="entry name" value="High mobility group box domain"/>
    <property type="match status" value="1"/>
</dbReference>
<dbReference type="STRING" id="933084.A0A067PK49"/>
<keyword evidence="1 3" id="KW-0238">DNA-binding</keyword>
<dbReference type="EMBL" id="KL197729">
    <property type="protein sequence ID" value="KDQ54220.1"/>
    <property type="molecule type" value="Genomic_DNA"/>
</dbReference>
<dbReference type="GO" id="GO:0000981">
    <property type="term" value="F:DNA-binding transcription factor activity, RNA polymerase II-specific"/>
    <property type="evidence" value="ECO:0007669"/>
    <property type="project" value="TreeGrafter"/>
</dbReference>
<dbReference type="Proteomes" id="UP000027265">
    <property type="component" value="Unassembled WGS sequence"/>
</dbReference>
<dbReference type="SMART" id="SM00398">
    <property type="entry name" value="HMG"/>
    <property type="match status" value="1"/>
</dbReference>
<dbReference type="CDD" id="cd01389">
    <property type="entry name" value="HMG-box_ROX1-like"/>
    <property type="match status" value="1"/>
</dbReference>
<dbReference type="InterPro" id="IPR051356">
    <property type="entry name" value="SOX/SOX-like_TF"/>
</dbReference>
<proteinExistence type="predicted"/>
<evidence type="ECO:0000313" key="7">
    <source>
        <dbReference type="Proteomes" id="UP000027265"/>
    </source>
</evidence>
<dbReference type="InParanoid" id="A0A067PK49"/>
<dbReference type="Pfam" id="PF00505">
    <property type="entry name" value="HMG_box"/>
    <property type="match status" value="1"/>
</dbReference>
<feature type="DNA-binding region" description="HMG box" evidence="3">
    <location>
        <begin position="84"/>
        <end position="153"/>
    </location>
</feature>
<dbReference type="SUPFAM" id="SSF47095">
    <property type="entry name" value="HMG-box"/>
    <property type="match status" value="1"/>
</dbReference>
<feature type="compositionally biased region" description="Polar residues" evidence="4">
    <location>
        <begin position="259"/>
        <end position="283"/>
    </location>
</feature>
<dbReference type="InterPro" id="IPR009071">
    <property type="entry name" value="HMG_box_dom"/>
</dbReference>
<feature type="compositionally biased region" description="Low complexity" evidence="4">
    <location>
        <begin position="288"/>
        <end position="307"/>
    </location>
</feature>
<dbReference type="AlphaFoldDB" id="A0A067PK49"/>
<dbReference type="InterPro" id="IPR036910">
    <property type="entry name" value="HMG_box_dom_sf"/>
</dbReference>
<dbReference type="HOGENOM" id="CLU_034202_0_0_1"/>
<feature type="region of interest" description="Disordered" evidence="4">
    <location>
        <begin position="50"/>
        <end position="86"/>
    </location>
</feature>
<evidence type="ECO:0000259" key="5">
    <source>
        <dbReference type="PROSITE" id="PS50118"/>
    </source>
</evidence>
<feature type="domain" description="HMG box" evidence="5">
    <location>
        <begin position="84"/>
        <end position="153"/>
    </location>
</feature>
<keyword evidence="7" id="KW-1185">Reference proteome</keyword>
<evidence type="ECO:0000256" key="1">
    <source>
        <dbReference type="ARBA" id="ARBA00023125"/>
    </source>
</evidence>
<dbReference type="GO" id="GO:0000978">
    <property type="term" value="F:RNA polymerase II cis-regulatory region sequence-specific DNA binding"/>
    <property type="evidence" value="ECO:0007669"/>
    <property type="project" value="TreeGrafter"/>
</dbReference>
<keyword evidence="2 3" id="KW-0539">Nucleus</keyword>
<evidence type="ECO:0000256" key="3">
    <source>
        <dbReference type="PROSITE-ProRule" id="PRU00267"/>
    </source>
</evidence>
<dbReference type="PANTHER" id="PTHR45789">
    <property type="entry name" value="FI18025P1"/>
    <property type="match status" value="1"/>
</dbReference>
<sequence>MPAERSKSSKRNGADGVQLTWTTPVEATMPQAIAFAPNVTPGTFTEPCFAADAPPESTLFPPNEDLNSSSRRVAHGKKKPENHIPRPPNAFILFRSAFIKNQHVSSEVETNHSTLSKIIGLTWQNLPHEERQVWHAKAKAALDEHKRRWPQYAFKPLHAKAKGAPEKRKVREVGPKDQKRCEKIAELLVQGKKGTELDAAIQEFDRHHVPQIVTRFEAPITARAYRRSSSAPAPDTDHTKLPEFCAPTSPSMASRKLRASSTQPTRASSPATSDDSLQGSQVDCGSETDSFYDYSSSSTPSPSTFPDSINPFDFNTFTFTETVAHPETQCDPLSPMPDPHQMRMYLAHGNDLSSGYQPTYDQTTLSVDTSFFGTWSTESSPLSSIPGTPHCYPAVHPNACEMSSSGSVTPCDPYATFEGLGMGSCGDPFEIPPPCDTYNAAISPNYYGIAFSNPSGLPVPYYTEEYDSSSKGQFLPVMNEKSDMAHLTMDLSAFMASVSQY</sequence>
<gene>
    <name evidence="6" type="ORF">JAAARDRAFT_209377</name>
</gene>
<dbReference type="GO" id="GO:0005634">
    <property type="term" value="C:nucleus"/>
    <property type="evidence" value="ECO:0007669"/>
    <property type="project" value="UniProtKB-UniRule"/>
</dbReference>
<evidence type="ECO:0000313" key="6">
    <source>
        <dbReference type="EMBL" id="KDQ54220.1"/>
    </source>
</evidence>
<dbReference type="PROSITE" id="PS50118">
    <property type="entry name" value="HMG_BOX_2"/>
    <property type="match status" value="1"/>
</dbReference>
<protein>
    <recommendedName>
        <fullName evidence="5">HMG box domain-containing protein</fullName>
    </recommendedName>
</protein>
<feature type="region of interest" description="Disordered" evidence="4">
    <location>
        <begin position="225"/>
        <end position="307"/>
    </location>
</feature>
<name>A0A067PK49_9AGAM</name>
<dbReference type="OrthoDB" id="6247875at2759"/>